<comment type="caution">
    <text evidence="2">The sequence shown here is derived from an EMBL/GenBank/DDBJ whole genome shotgun (WGS) entry which is preliminary data.</text>
</comment>
<evidence type="ECO:0000313" key="3">
    <source>
        <dbReference type="Proteomes" id="UP001501222"/>
    </source>
</evidence>
<name>A0ABP6Z4U2_9ACTN</name>
<accession>A0ABP6Z4U2</accession>
<dbReference type="SUPFAM" id="SSF52980">
    <property type="entry name" value="Restriction endonuclease-like"/>
    <property type="match status" value="1"/>
</dbReference>
<dbReference type="EMBL" id="BAABAA010000022">
    <property type="protein sequence ID" value="GAA3598649.1"/>
    <property type="molecule type" value="Genomic_DNA"/>
</dbReference>
<evidence type="ECO:0000313" key="2">
    <source>
        <dbReference type="EMBL" id="GAA3598649.1"/>
    </source>
</evidence>
<dbReference type="InterPro" id="IPR007560">
    <property type="entry name" value="Restrct_endonuc_IV_Mrr"/>
</dbReference>
<gene>
    <name evidence="2" type="ORF">GCM10022235_83080</name>
</gene>
<keyword evidence="3" id="KW-1185">Reference proteome</keyword>
<reference evidence="3" key="1">
    <citation type="journal article" date="2019" name="Int. J. Syst. Evol. Microbiol.">
        <title>The Global Catalogue of Microorganisms (GCM) 10K type strain sequencing project: providing services to taxonomists for standard genome sequencing and annotation.</title>
        <authorList>
            <consortium name="The Broad Institute Genomics Platform"/>
            <consortium name="The Broad Institute Genome Sequencing Center for Infectious Disease"/>
            <person name="Wu L."/>
            <person name="Ma J."/>
        </authorList>
    </citation>
    <scope>NUCLEOTIDE SEQUENCE [LARGE SCALE GENOMIC DNA]</scope>
    <source>
        <strain evidence="3">JCM 16928</strain>
    </source>
</reference>
<dbReference type="InterPro" id="IPR011335">
    <property type="entry name" value="Restrct_endonuc-II-like"/>
</dbReference>
<proteinExistence type="predicted"/>
<dbReference type="Proteomes" id="UP001501222">
    <property type="component" value="Unassembled WGS sequence"/>
</dbReference>
<protein>
    <recommendedName>
        <fullName evidence="1">Restriction endonuclease type IV Mrr domain-containing protein</fullName>
    </recommendedName>
</protein>
<feature type="domain" description="Restriction endonuclease type IV Mrr" evidence="1">
    <location>
        <begin position="20"/>
        <end position="139"/>
    </location>
</feature>
<organism evidence="2 3">
    <name type="scientific">Kribbella ginsengisoli</name>
    <dbReference type="NCBI Taxonomy" id="363865"/>
    <lineage>
        <taxon>Bacteria</taxon>
        <taxon>Bacillati</taxon>
        <taxon>Actinomycetota</taxon>
        <taxon>Actinomycetes</taxon>
        <taxon>Propionibacteriales</taxon>
        <taxon>Kribbellaceae</taxon>
        <taxon>Kribbella</taxon>
    </lineage>
</organism>
<sequence>MDDITGTEDFEPLDDSHPAWEQFELTVAELAAGYDSDAVVTHNVKQPGRVSRRRRQIDALVVGTVGFSETKVAIECKRNTTKKLGIDVVDQFVGKLLDIDADKGVLCAWGGFDAGAQARASGAAHPRIELRDLGDLEELKRWRLKARQFLRERACPNPNCLDDVALHEWPAEADGIATVAGTCGSCGTLTAECPECGEVSGIDIGTTDCWGCEVVFDAFMWPGDADVDTITVRIPEQAQ</sequence>
<dbReference type="Gene3D" id="3.40.1350.10">
    <property type="match status" value="1"/>
</dbReference>
<evidence type="ECO:0000259" key="1">
    <source>
        <dbReference type="Pfam" id="PF04471"/>
    </source>
</evidence>
<dbReference type="InterPro" id="IPR011856">
    <property type="entry name" value="tRNA_endonuc-like_dom_sf"/>
</dbReference>
<dbReference type="RefSeq" id="WP_344850209.1">
    <property type="nucleotide sequence ID" value="NZ_BAABAA010000022.1"/>
</dbReference>
<dbReference type="Pfam" id="PF04471">
    <property type="entry name" value="Mrr_cat"/>
    <property type="match status" value="1"/>
</dbReference>